<organism evidence="4">
    <name type="scientific">Grosmannia clavigera (strain kw1407 / UAMH 11150)</name>
    <name type="common">Blue stain fungus</name>
    <name type="synonym">Graphiocladiella clavigera</name>
    <dbReference type="NCBI Taxonomy" id="655863"/>
    <lineage>
        <taxon>Eukaryota</taxon>
        <taxon>Fungi</taxon>
        <taxon>Dikarya</taxon>
        <taxon>Ascomycota</taxon>
        <taxon>Pezizomycotina</taxon>
        <taxon>Sordariomycetes</taxon>
        <taxon>Sordariomycetidae</taxon>
        <taxon>Ophiostomatales</taxon>
        <taxon>Ophiostomataceae</taxon>
        <taxon>Leptographium</taxon>
    </lineage>
</organism>
<accession>F0X9D7</accession>
<feature type="region of interest" description="Disordered" evidence="1">
    <location>
        <begin position="682"/>
        <end position="713"/>
    </location>
</feature>
<dbReference type="GeneID" id="25976615"/>
<feature type="compositionally biased region" description="Polar residues" evidence="1">
    <location>
        <begin position="587"/>
        <end position="597"/>
    </location>
</feature>
<feature type="region of interest" description="Disordered" evidence="1">
    <location>
        <begin position="587"/>
        <end position="638"/>
    </location>
</feature>
<feature type="compositionally biased region" description="Polar residues" evidence="1">
    <location>
        <begin position="262"/>
        <end position="278"/>
    </location>
</feature>
<dbReference type="PANTHER" id="PTHR35391">
    <property type="entry name" value="C2H2-TYPE DOMAIN-CONTAINING PROTEIN-RELATED"/>
    <property type="match status" value="1"/>
</dbReference>
<feature type="region of interest" description="Disordered" evidence="1">
    <location>
        <begin position="237"/>
        <end position="278"/>
    </location>
</feature>
<gene>
    <name evidence="3" type="ORF">CMQ_3507</name>
</gene>
<sequence>MSSFSFPDFPPEPLDSTDDNYQQSPTSLGGDLSLPTVSSSSMLKPIDATSPFLHDINTPAESELSNYQSSSYSEAENGDDSWFNTVDFNALGGNTLSLPDFHLFDTPVTASVSTPEPFFQDSKTYLISPDQTPSLNTFSPHHSATPAQRGLQENVALTKTFLGVGLISPHQLVKQEPATKLAQFNGFEVDIATQLTPDSASSGDSLGNTSHGGFSREEGNTYTAVSMAGQNPYVTVSQWDKDDGAGGDNPSLAVEASFGPKPNQNSALGTSADDSTLQWQSPAKPAVPQSVMRNQHGAWEVDSVTGLGGIDPSSRLTTETATSLNEDADARKVAAQNTVVSQWLDATKYEVPIAITPSSRRQEPGFEGVSDRDISLGHETQNIEQFDRIYYKKGNGPLNATDYDIMLSNHVWENAPTSLPITQIAEESDRRQPESSQAAIEKFEKMYRDNASYISRSATWGTRRRSLPSVTDMEGITSGNFFKKLSLSRGDTRRPSIFEGLRTLVRMPSTSQQPKRVRTSQEIEKKPTLDTNWGDFSFGESRRDSNSLVPPSRTLSTGKNKQHMPSINTALVNMGSSVASIGTTHARNGSVSRQHTGSVSLSPPLTSPKSPLLKVSNSLRRQRSKSLSKATPENPHPNLVRMLKTAGGPPVANLATGNSAYGPQTPTLFSMNSLPLYTSTNAPVPAPVIADPDDDDDDEDEAFDEGDVKPESDGLINTISPDLKGFRELVFTLNPTLSSTNTYLVDRIAYQQIQRYKSLLNNKVRHLSYVKGNNCPSGDLCIEQGGASVLLDGKMDVVPLDPLSTGYGSADIGDLASPLDGAVSPENWTKHVHEDVQPFTCTWDRCREPKIFKRKADWVRHENEGHRHLEWWTCDVDECRHTCYRRDNFLQHLVREHKFPEPKHKTKAAIKKAGATDETWQRVEQCHAETTDRPQNEPCKFCGKTFPTWKKLTVHLAKHMEHISLPILKLVERKELDADTLISPVQEPPQRNFAPTPTFPSVDETQHNMMPNPSNLVSMTRVPPGPFHQTPLGHTMAYVPTGAPESNDYVYPTTTQTPYQRSYYGQQSFAPPMGMASQMQSLNGAAINVIPVSAPYTGAAYGPGHLPLTTTGYQDPTSNRVFSNSSIDAVSYPGFSTAIANPLGLQTSLSSGQMDYELVTNPSIGSIPPYKRAPLKGQGQFYG</sequence>
<proteinExistence type="predicted"/>
<feature type="region of interest" description="Disordered" evidence="1">
    <location>
        <begin position="196"/>
        <end position="218"/>
    </location>
</feature>
<dbReference type="PROSITE" id="PS00028">
    <property type="entry name" value="ZINC_FINGER_C2H2_1"/>
    <property type="match status" value="2"/>
</dbReference>
<dbReference type="PANTHER" id="PTHR35391:SF3">
    <property type="entry name" value="FINGER DOMAIN PROTEIN, PUTATIVE (AFU_ORTHOLOGUE AFUA_8G04300)-RELATED"/>
    <property type="match status" value="1"/>
</dbReference>
<feature type="compositionally biased region" description="Polar residues" evidence="1">
    <location>
        <begin position="546"/>
        <end position="562"/>
    </location>
</feature>
<name>F0X9D7_GROCL</name>
<dbReference type="AlphaFoldDB" id="F0X9D7"/>
<reference evidence="3 4" key="1">
    <citation type="journal article" date="2011" name="Proc. Natl. Acad. Sci. U.S.A.">
        <title>Genome and transcriptome analyses of the mountain pine beetle-fungal symbiont Grosmannia clavigera, a lodgepole pine pathogen.</title>
        <authorList>
            <person name="DiGuistini S."/>
            <person name="Wang Y."/>
            <person name="Liao N.Y."/>
            <person name="Taylor G."/>
            <person name="Tanguay P."/>
            <person name="Feau N."/>
            <person name="Henrissat B."/>
            <person name="Chan S.K."/>
            <person name="Hesse-Orce U."/>
            <person name="Alamouti S.M."/>
            <person name="Tsui C.K.M."/>
            <person name="Docking R.T."/>
            <person name="Levasseur A."/>
            <person name="Haridas S."/>
            <person name="Robertson G."/>
            <person name="Birol I."/>
            <person name="Holt R.A."/>
            <person name="Marra M.A."/>
            <person name="Hamelin R.C."/>
            <person name="Hirst M."/>
            <person name="Jones S.J.M."/>
            <person name="Bohlmann J."/>
            <person name="Breuil C."/>
        </authorList>
    </citation>
    <scope>NUCLEOTIDE SEQUENCE [LARGE SCALE GENOMIC DNA]</scope>
    <source>
        <strain evidence="4">kw1407 / UAMH 11150</strain>
    </source>
</reference>
<feature type="region of interest" description="Disordered" evidence="1">
    <location>
        <begin position="529"/>
        <end position="562"/>
    </location>
</feature>
<dbReference type="STRING" id="655863.F0X9D7"/>
<evidence type="ECO:0000313" key="4">
    <source>
        <dbReference type="Proteomes" id="UP000007796"/>
    </source>
</evidence>
<dbReference type="EMBL" id="GL629735">
    <property type="protein sequence ID" value="EFX05438.1"/>
    <property type="molecule type" value="Genomic_DNA"/>
</dbReference>
<keyword evidence="4" id="KW-1185">Reference proteome</keyword>
<dbReference type="SMART" id="SM00355">
    <property type="entry name" value="ZnF_C2H2"/>
    <property type="match status" value="3"/>
</dbReference>
<feature type="domain" description="C2H2-type" evidence="2">
    <location>
        <begin position="939"/>
        <end position="959"/>
    </location>
</feature>
<dbReference type="InParanoid" id="F0X9D7"/>
<dbReference type="OrthoDB" id="5315052at2759"/>
<evidence type="ECO:0000313" key="3">
    <source>
        <dbReference type="EMBL" id="EFX05438.1"/>
    </source>
</evidence>
<dbReference type="RefSeq" id="XP_014174920.1">
    <property type="nucleotide sequence ID" value="XM_014319445.1"/>
</dbReference>
<evidence type="ECO:0000259" key="2">
    <source>
        <dbReference type="PROSITE" id="PS00028"/>
    </source>
</evidence>
<dbReference type="eggNOG" id="ENOG502QVRM">
    <property type="taxonomic scope" value="Eukaryota"/>
</dbReference>
<dbReference type="HOGENOM" id="CLU_005537_0_0_1"/>
<feature type="compositionally biased region" description="Low complexity" evidence="1">
    <location>
        <begin position="598"/>
        <end position="619"/>
    </location>
</feature>
<dbReference type="Proteomes" id="UP000007796">
    <property type="component" value="Unassembled WGS sequence"/>
</dbReference>
<protein>
    <submittedName>
        <fullName evidence="3">C2h2 finger domain containing protein</fullName>
    </submittedName>
</protein>
<feature type="domain" description="C2H2-type" evidence="2">
    <location>
        <begin position="874"/>
        <end position="897"/>
    </location>
</feature>
<feature type="region of interest" description="Disordered" evidence="1">
    <location>
        <begin position="1"/>
        <end position="36"/>
    </location>
</feature>
<feature type="compositionally biased region" description="Acidic residues" evidence="1">
    <location>
        <begin position="691"/>
        <end position="705"/>
    </location>
</feature>
<feature type="compositionally biased region" description="Polar residues" evidence="1">
    <location>
        <begin position="196"/>
        <end position="212"/>
    </location>
</feature>
<evidence type="ECO:0000256" key="1">
    <source>
        <dbReference type="SAM" id="MobiDB-lite"/>
    </source>
</evidence>
<dbReference type="InterPro" id="IPR013087">
    <property type="entry name" value="Znf_C2H2_type"/>
</dbReference>